<dbReference type="Proteomes" id="UP000195152">
    <property type="component" value="Unassembled WGS sequence"/>
</dbReference>
<gene>
    <name evidence="1" type="ORF">BK699_11280</name>
</gene>
<sequence>MSEMCVMIWRRVMNPSSMKSWDYISIYYPEDFKIKPI</sequence>
<accession>A0A242WB43</accession>
<protein>
    <submittedName>
        <fullName evidence="1">Uncharacterized protein</fullName>
    </submittedName>
</protein>
<dbReference type="EMBL" id="NFCF01000071">
    <property type="protein sequence ID" value="OTW49402.1"/>
    <property type="molecule type" value="Genomic_DNA"/>
</dbReference>
<reference evidence="1 2" key="1">
    <citation type="submission" date="2016-10" db="EMBL/GenBank/DDBJ databases">
        <title>Comparative genomics of Bacillus thuringiensis reveals a path to pathogens against multiple invertebrate hosts.</title>
        <authorList>
            <person name="Zheng J."/>
            <person name="Gao Q."/>
            <person name="Liu H."/>
            <person name="Peng D."/>
            <person name="Ruan L."/>
            <person name="Sun M."/>
        </authorList>
    </citation>
    <scope>NUCLEOTIDE SEQUENCE [LARGE SCALE GENOMIC DNA]</scope>
    <source>
        <strain evidence="1">BGSC 4AC1</strain>
    </source>
</reference>
<comment type="caution">
    <text evidence="1">The sequence shown here is derived from an EMBL/GenBank/DDBJ whole genome shotgun (WGS) entry which is preliminary data.</text>
</comment>
<name>A0A242WB43_BACTU</name>
<proteinExistence type="predicted"/>
<organism evidence="1 2">
    <name type="scientific">Bacillus thuringiensis serovar mexicanensis</name>
    <dbReference type="NCBI Taxonomy" id="180868"/>
    <lineage>
        <taxon>Bacteria</taxon>
        <taxon>Bacillati</taxon>
        <taxon>Bacillota</taxon>
        <taxon>Bacilli</taxon>
        <taxon>Bacillales</taxon>
        <taxon>Bacillaceae</taxon>
        <taxon>Bacillus</taxon>
        <taxon>Bacillus cereus group</taxon>
    </lineage>
</organism>
<dbReference type="AlphaFoldDB" id="A0A242WB43"/>
<evidence type="ECO:0000313" key="2">
    <source>
        <dbReference type="Proteomes" id="UP000195152"/>
    </source>
</evidence>
<evidence type="ECO:0000313" key="1">
    <source>
        <dbReference type="EMBL" id="OTW49402.1"/>
    </source>
</evidence>